<protein>
    <submittedName>
        <fullName evidence="2">HCL582Cp</fullName>
    </submittedName>
    <submittedName>
        <fullName evidence="1">HCL686Wp</fullName>
    </submittedName>
</protein>
<proteinExistence type="predicted"/>
<evidence type="ECO:0000313" key="2">
    <source>
        <dbReference type="EMBL" id="AMD19569.1"/>
    </source>
</evidence>
<name>A0A109UY03_9SACH</name>
<keyword evidence="3" id="KW-1185">Reference proteome</keyword>
<dbReference type="OrthoDB" id="4067302at2759"/>
<reference evidence="2 3" key="1">
    <citation type="submission" date="2016-01" db="EMBL/GenBank/DDBJ databases">
        <title>Genome sequence of the yeast Holleya sinecauda.</title>
        <authorList>
            <person name="Dietrich F.S."/>
        </authorList>
    </citation>
    <scope>NUCLEOTIDE SEQUENCE [LARGE SCALE GENOMIC DNA]</scope>
    <source>
        <strain evidence="2 3">ATCC 58844</strain>
    </source>
</reference>
<sequence>MWSFLVPCKVRYSGPGACDSSIRGRKIVGKDILSKFPDSNAYLGVASLDAIVNCERDGNDQRLQSELLKFNEYIDLNDALHN</sequence>
<dbReference type="EMBL" id="CP014243">
    <property type="protein sequence ID" value="AMD19465.1"/>
    <property type="molecule type" value="Genomic_DNA"/>
</dbReference>
<dbReference type="GeneID" id="28722667"/>
<organism evidence="2 3">
    <name type="scientific">Eremothecium sinecaudum</name>
    <dbReference type="NCBI Taxonomy" id="45286"/>
    <lineage>
        <taxon>Eukaryota</taxon>
        <taxon>Fungi</taxon>
        <taxon>Dikarya</taxon>
        <taxon>Ascomycota</taxon>
        <taxon>Saccharomycotina</taxon>
        <taxon>Saccharomycetes</taxon>
        <taxon>Saccharomycetales</taxon>
        <taxon>Saccharomycetaceae</taxon>
        <taxon>Eremothecium</taxon>
    </lineage>
</organism>
<dbReference type="EMBL" id="CP014243">
    <property type="protein sequence ID" value="AMD19569.1"/>
    <property type="molecule type" value="Genomic_DNA"/>
</dbReference>
<dbReference type="Proteomes" id="UP000243052">
    <property type="component" value="Chromosome iii"/>
</dbReference>
<dbReference type="RefSeq" id="XP_017986565.1">
    <property type="nucleotide sequence ID" value="XM_018131547.1"/>
</dbReference>
<gene>
    <name evidence="1" type="ORF">AW171_hschr31301</name>
    <name evidence="2" type="ORF">AW171_hschr31408</name>
</gene>
<evidence type="ECO:0000313" key="3">
    <source>
        <dbReference type="Proteomes" id="UP000243052"/>
    </source>
</evidence>
<dbReference type="AlphaFoldDB" id="A0A109UY03"/>
<accession>A0A109UY03</accession>
<evidence type="ECO:0000313" key="1">
    <source>
        <dbReference type="EMBL" id="AMD19465.1"/>
    </source>
</evidence>
<dbReference type="GeneID" id="28722773"/>
<dbReference type="RefSeq" id="XP_017986461.1">
    <property type="nucleotide sequence ID" value="XM_018131651.1"/>
</dbReference>